<dbReference type="Proteomes" id="UP000054359">
    <property type="component" value="Unassembled WGS sequence"/>
</dbReference>
<dbReference type="AlphaFoldDB" id="A0A087TPJ5"/>
<organism evidence="1 2">
    <name type="scientific">Stegodyphus mimosarum</name>
    <name type="common">African social velvet spider</name>
    <dbReference type="NCBI Taxonomy" id="407821"/>
    <lineage>
        <taxon>Eukaryota</taxon>
        <taxon>Metazoa</taxon>
        <taxon>Ecdysozoa</taxon>
        <taxon>Arthropoda</taxon>
        <taxon>Chelicerata</taxon>
        <taxon>Arachnida</taxon>
        <taxon>Araneae</taxon>
        <taxon>Araneomorphae</taxon>
        <taxon>Entelegynae</taxon>
        <taxon>Eresoidea</taxon>
        <taxon>Eresidae</taxon>
        <taxon>Stegodyphus</taxon>
    </lineage>
</organism>
<proteinExistence type="predicted"/>
<sequence length="47" mass="5214">VEVAKFSNSPNSGNHAHNNFAKATLSLRTTIGHWQANEERLSRFACT</sequence>
<name>A0A087TPJ5_STEMI</name>
<evidence type="ECO:0000313" key="2">
    <source>
        <dbReference type="Proteomes" id="UP000054359"/>
    </source>
</evidence>
<accession>A0A087TPJ5</accession>
<feature type="non-terminal residue" evidence="1">
    <location>
        <position position="47"/>
    </location>
</feature>
<feature type="non-terminal residue" evidence="1">
    <location>
        <position position="1"/>
    </location>
</feature>
<dbReference type="EMBL" id="KK116198">
    <property type="protein sequence ID" value="KFM67034.1"/>
    <property type="molecule type" value="Genomic_DNA"/>
</dbReference>
<keyword evidence="2" id="KW-1185">Reference proteome</keyword>
<gene>
    <name evidence="1" type="ORF">X975_21031</name>
</gene>
<reference evidence="1 2" key="1">
    <citation type="submission" date="2013-11" db="EMBL/GenBank/DDBJ databases">
        <title>Genome sequencing of Stegodyphus mimosarum.</title>
        <authorList>
            <person name="Bechsgaard J."/>
        </authorList>
    </citation>
    <scope>NUCLEOTIDE SEQUENCE [LARGE SCALE GENOMIC DNA]</scope>
</reference>
<protein>
    <submittedName>
        <fullName evidence="1">Uncharacterized protein</fullName>
    </submittedName>
</protein>
<evidence type="ECO:0000313" key="1">
    <source>
        <dbReference type="EMBL" id="KFM67034.1"/>
    </source>
</evidence>